<proteinExistence type="predicted"/>
<evidence type="ECO:0000313" key="3">
    <source>
        <dbReference type="Proteomes" id="UP000298216"/>
    </source>
</evidence>
<feature type="domain" description="Rifampin ADP-ribosyltransferase" evidence="1">
    <location>
        <begin position="5"/>
        <end position="103"/>
    </location>
</feature>
<dbReference type="OrthoDB" id="5509356at2"/>
<evidence type="ECO:0000259" key="1">
    <source>
        <dbReference type="Pfam" id="PF12120"/>
    </source>
</evidence>
<dbReference type="AlphaFoldDB" id="A0A4Y9RYZ1"/>
<comment type="caution">
    <text evidence="2">The sequence shown here is derived from an EMBL/GenBank/DDBJ whole genome shotgun (WGS) entry which is preliminary data.</text>
</comment>
<dbReference type="NCBIfam" id="NF033144">
    <property type="entry name" value="rifampin_ARR"/>
    <property type="match status" value="1"/>
</dbReference>
<dbReference type="GO" id="GO:0016740">
    <property type="term" value="F:transferase activity"/>
    <property type="evidence" value="ECO:0007669"/>
    <property type="project" value="UniProtKB-KW"/>
</dbReference>
<name>A0A4Y9RYZ1_9CAUL</name>
<dbReference type="InterPro" id="IPR038611">
    <property type="entry name" value="Arr_sf"/>
</dbReference>
<keyword evidence="2" id="KW-0808">Transferase</keyword>
<gene>
    <name evidence="2" type="primary">arr</name>
    <name evidence="2" type="ORF">EGY25_02585</name>
</gene>
<dbReference type="RefSeq" id="WP_135193503.1">
    <property type="nucleotide sequence ID" value="NZ_SPVH01000002.1"/>
</dbReference>
<reference evidence="2 3" key="1">
    <citation type="submission" date="2019-03" db="EMBL/GenBank/DDBJ databases">
        <title>Draft genome of Brevundimonas sp. a heavy metal resistant soil bacteria.</title>
        <authorList>
            <person name="Soto J."/>
        </authorList>
    </citation>
    <scope>NUCLEOTIDE SEQUENCE [LARGE SCALE GENOMIC DNA]</scope>
    <source>
        <strain evidence="2 3">B-10</strain>
    </source>
</reference>
<dbReference type="Gene3D" id="3.20.170.40">
    <property type="entry name" value="Rifampin ADP-ribosyltransferase domain"/>
    <property type="match status" value="1"/>
</dbReference>
<keyword evidence="3" id="KW-1185">Reference proteome</keyword>
<dbReference type="EMBL" id="SPVH01000002">
    <property type="protein sequence ID" value="TFW14113.1"/>
    <property type="molecule type" value="Genomic_DNA"/>
</dbReference>
<dbReference type="Proteomes" id="UP000298216">
    <property type="component" value="Unassembled WGS sequence"/>
</dbReference>
<organism evidence="2 3">
    <name type="scientific">Brevundimonas intermedia</name>
    <dbReference type="NCBI Taxonomy" id="74315"/>
    <lineage>
        <taxon>Bacteria</taxon>
        <taxon>Pseudomonadati</taxon>
        <taxon>Pseudomonadota</taxon>
        <taxon>Alphaproteobacteria</taxon>
        <taxon>Caulobacterales</taxon>
        <taxon>Caulobacteraceae</taxon>
        <taxon>Brevundimonas</taxon>
    </lineage>
</organism>
<sequence>MERGYFHGTKADLKTGDLIAAGYASNFGTGKANPWVYLAGTLEAAIWGAELAQGQGRERIYVVVSTGEIIDDPNLTDQKFSGNPTQSYRSREPLRIVGEVVGWQGHPAEQLAAMRAMVAKTKVEGVEAID</sequence>
<dbReference type="InterPro" id="IPR021975">
    <property type="entry name" value="Rifampin_Arr"/>
</dbReference>
<accession>A0A4Y9RYZ1</accession>
<evidence type="ECO:0000313" key="2">
    <source>
        <dbReference type="EMBL" id="TFW14113.1"/>
    </source>
</evidence>
<dbReference type="Pfam" id="PF12120">
    <property type="entry name" value="Arr-ms"/>
    <property type="match status" value="1"/>
</dbReference>
<protein>
    <submittedName>
        <fullName evidence="2">NAD(+)--rifampin ADP-ribosyltransferase</fullName>
    </submittedName>
</protein>